<dbReference type="EMBL" id="JAOQKE010000012">
    <property type="protein sequence ID" value="MCU6725671.1"/>
    <property type="molecule type" value="Genomic_DNA"/>
</dbReference>
<evidence type="ECO:0000313" key="2">
    <source>
        <dbReference type="EMBL" id="MCU6725671.1"/>
    </source>
</evidence>
<sequence length="205" mass="22762">MKTDYLFLGDSITDSNHLWMPETGSLGDGYVAMLAKQLGPDAQIVNKGIDGFTVAALLERLNRGFLKGHPDVISLMIGINDIGVALNTNVTLNDLRFAEHYREVLMRLHDSGAAVLCSGPFIFPHPQKYQLWIPYVLELEQIMGEICASLSLPFVPLHAYMTSLVQNEDYDAVTVDGIHPTTYGHEELADYLLPHLLDLARTHSV</sequence>
<protein>
    <submittedName>
        <fullName evidence="2">GDSL-type esterase/lipase family protein</fullName>
    </submittedName>
</protein>
<dbReference type="Proteomes" id="UP001652338">
    <property type="component" value="Unassembled WGS sequence"/>
</dbReference>
<dbReference type="SUPFAM" id="SSF52266">
    <property type="entry name" value="SGNH hydrolase"/>
    <property type="match status" value="1"/>
</dbReference>
<dbReference type="RefSeq" id="WP_262654935.1">
    <property type="nucleotide sequence ID" value="NZ_JAOQKE010000012.1"/>
</dbReference>
<dbReference type="InterPro" id="IPR051532">
    <property type="entry name" value="Ester_Hydrolysis_Enzymes"/>
</dbReference>
<proteinExistence type="predicted"/>
<gene>
    <name evidence="2" type="ORF">OCV47_09965</name>
</gene>
<dbReference type="Gene3D" id="3.40.50.1110">
    <property type="entry name" value="SGNH hydrolase"/>
    <property type="match status" value="1"/>
</dbReference>
<name>A0ABT2SMH3_9FIRM</name>
<dbReference type="InterPro" id="IPR013830">
    <property type="entry name" value="SGNH_hydro"/>
</dbReference>
<feature type="domain" description="SGNH hydrolase-type esterase" evidence="1">
    <location>
        <begin position="7"/>
        <end position="186"/>
    </location>
</feature>
<evidence type="ECO:0000259" key="1">
    <source>
        <dbReference type="Pfam" id="PF13472"/>
    </source>
</evidence>
<dbReference type="PANTHER" id="PTHR30383">
    <property type="entry name" value="THIOESTERASE 1/PROTEASE 1/LYSOPHOSPHOLIPASE L1"/>
    <property type="match status" value="1"/>
</dbReference>
<keyword evidence="3" id="KW-1185">Reference proteome</keyword>
<comment type="caution">
    <text evidence="2">The sequence shown here is derived from an EMBL/GenBank/DDBJ whole genome shotgun (WGS) entry which is preliminary data.</text>
</comment>
<dbReference type="Pfam" id="PF13472">
    <property type="entry name" value="Lipase_GDSL_2"/>
    <property type="match status" value="1"/>
</dbReference>
<organism evidence="2 3">
    <name type="scientific">Muricoprocola aceti</name>
    <dbReference type="NCBI Taxonomy" id="2981772"/>
    <lineage>
        <taxon>Bacteria</taxon>
        <taxon>Bacillati</taxon>
        <taxon>Bacillota</taxon>
        <taxon>Clostridia</taxon>
        <taxon>Lachnospirales</taxon>
        <taxon>Lachnospiraceae</taxon>
        <taxon>Muricoprocola</taxon>
    </lineage>
</organism>
<dbReference type="InterPro" id="IPR036514">
    <property type="entry name" value="SGNH_hydro_sf"/>
</dbReference>
<dbReference type="PANTHER" id="PTHR30383:SF5">
    <property type="entry name" value="SGNH HYDROLASE-TYPE ESTERASE DOMAIN-CONTAINING PROTEIN"/>
    <property type="match status" value="1"/>
</dbReference>
<reference evidence="2 3" key="1">
    <citation type="journal article" date="2021" name="ISME Commun">
        <title>Automated analysis of genomic sequences facilitates high-throughput and comprehensive description of bacteria.</title>
        <authorList>
            <person name="Hitch T.C.A."/>
        </authorList>
    </citation>
    <scope>NUCLEOTIDE SEQUENCE [LARGE SCALE GENOMIC DNA]</scope>
    <source>
        <strain evidence="2 3">Sanger_29</strain>
    </source>
</reference>
<accession>A0ABT2SMH3</accession>
<evidence type="ECO:0000313" key="3">
    <source>
        <dbReference type="Proteomes" id="UP001652338"/>
    </source>
</evidence>